<keyword evidence="7" id="KW-1185">Reference proteome</keyword>
<sequence length="117" mass="12944">MLKFYGYKKCDTCRKAEQCLQQAGISYEFVDITENPPTAEELAGIVACANVSLNKLFNTSGVQYRELKIKAQLPALSDKEILTLLAGNGRLIKRPLITDGQRATVGFNAEKFADIWG</sequence>
<dbReference type="NCBIfam" id="TIGR01617">
    <property type="entry name" value="arsC_related"/>
    <property type="match status" value="1"/>
</dbReference>
<dbReference type="CDD" id="cd03036">
    <property type="entry name" value="ArsC_like"/>
    <property type="match status" value="1"/>
</dbReference>
<dbReference type="Proteomes" id="UP000181998">
    <property type="component" value="Unassembled WGS sequence"/>
</dbReference>
<evidence type="ECO:0000313" key="7">
    <source>
        <dbReference type="Proteomes" id="UP000182882"/>
    </source>
</evidence>
<evidence type="ECO:0000256" key="2">
    <source>
        <dbReference type="PROSITE-ProRule" id="PRU01282"/>
    </source>
</evidence>
<dbReference type="InterPro" id="IPR006504">
    <property type="entry name" value="Tscrpt_reg_Spx/MgsR"/>
</dbReference>
<evidence type="ECO:0000313" key="8">
    <source>
        <dbReference type="Proteomes" id="UP000244110"/>
    </source>
</evidence>
<reference evidence="7" key="2">
    <citation type="submission" date="2016-10" db="EMBL/GenBank/DDBJ databases">
        <authorList>
            <person name="Varghese N."/>
            <person name="Submissions S."/>
        </authorList>
    </citation>
    <scope>NUCLEOTIDE SEQUENCE [LARGE SCALE GENOMIC DNA]</scope>
    <source>
        <strain evidence="7">Nm10</strain>
    </source>
</reference>
<dbReference type="EMBL" id="FNLN01000030">
    <property type="protein sequence ID" value="SDU17367.1"/>
    <property type="molecule type" value="Genomic_DNA"/>
</dbReference>
<accession>A0A0S3AKJ9</accession>
<evidence type="ECO:0000256" key="1">
    <source>
        <dbReference type="ARBA" id="ARBA00007198"/>
    </source>
</evidence>
<dbReference type="RefSeq" id="WP_062559366.1">
    <property type="nucleotide sequence ID" value="NZ_CP013341.1"/>
</dbReference>
<dbReference type="EMBL" id="FOFX01000051">
    <property type="protein sequence ID" value="SEQ42715.1"/>
    <property type="molecule type" value="Genomic_DNA"/>
</dbReference>
<evidence type="ECO:0000313" key="4">
    <source>
        <dbReference type="EMBL" id="SDU17367.1"/>
    </source>
</evidence>
<evidence type="ECO:0000313" key="3">
    <source>
        <dbReference type="EMBL" id="PTQ83231.1"/>
    </source>
</evidence>
<dbReference type="Proteomes" id="UP000244110">
    <property type="component" value="Unassembled WGS sequence"/>
</dbReference>
<dbReference type="PANTHER" id="PTHR30041:SF8">
    <property type="entry name" value="PROTEIN YFFB"/>
    <property type="match status" value="1"/>
</dbReference>
<gene>
    <name evidence="3" type="ORF">C8R28_102433</name>
    <name evidence="4" type="ORF">SAMN05216406_13031</name>
    <name evidence="5" type="ORF">SAMN05421510_10519</name>
</gene>
<dbReference type="Gene3D" id="3.40.30.10">
    <property type="entry name" value="Glutaredoxin"/>
    <property type="match status" value="1"/>
</dbReference>
<organism evidence="3 8">
    <name type="scientific">Nitrosomonas ureae</name>
    <dbReference type="NCBI Taxonomy" id="44577"/>
    <lineage>
        <taxon>Bacteria</taxon>
        <taxon>Pseudomonadati</taxon>
        <taxon>Pseudomonadota</taxon>
        <taxon>Betaproteobacteria</taxon>
        <taxon>Nitrosomonadales</taxon>
        <taxon>Nitrosomonadaceae</taxon>
        <taxon>Nitrosomonas</taxon>
    </lineage>
</organism>
<dbReference type="PROSITE" id="PS51354">
    <property type="entry name" value="GLUTAREDOXIN_2"/>
    <property type="match status" value="1"/>
</dbReference>
<dbReference type="KEGG" id="nur:ATY38_11125"/>
<reference evidence="4 6" key="1">
    <citation type="submission" date="2016-10" db="EMBL/GenBank/DDBJ databases">
        <authorList>
            <person name="de Groot N.N."/>
        </authorList>
    </citation>
    <scope>NUCLEOTIDE SEQUENCE [LARGE SCALE GENOMIC DNA]</scope>
    <source>
        <strain evidence="4">Nm10</strain>
        <strain evidence="5 6">Nm9</strain>
    </source>
</reference>
<evidence type="ECO:0000313" key="5">
    <source>
        <dbReference type="EMBL" id="SEQ42715.1"/>
    </source>
</evidence>
<name>A0A0S3AKJ9_9PROT</name>
<dbReference type="AlphaFoldDB" id="A0A0S3AKJ9"/>
<dbReference type="STRING" id="44577.ATY38_11125"/>
<dbReference type="Proteomes" id="UP000182882">
    <property type="component" value="Unassembled WGS sequence"/>
</dbReference>
<dbReference type="SUPFAM" id="SSF52833">
    <property type="entry name" value="Thioredoxin-like"/>
    <property type="match status" value="1"/>
</dbReference>
<dbReference type="Pfam" id="PF03960">
    <property type="entry name" value="ArsC"/>
    <property type="match status" value="1"/>
</dbReference>
<proteinExistence type="inferred from homology"/>
<dbReference type="InterPro" id="IPR006660">
    <property type="entry name" value="Arsenate_reductase-like"/>
</dbReference>
<dbReference type="OrthoDB" id="9803749at2"/>
<dbReference type="PANTHER" id="PTHR30041">
    <property type="entry name" value="ARSENATE REDUCTASE"/>
    <property type="match status" value="1"/>
</dbReference>
<dbReference type="InterPro" id="IPR036249">
    <property type="entry name" value="Thioredoxin-like_sf"/>
</dbReference>
<dbReference type="PROSITE" id="PS51353">
    <property type="entry name" value="ARSC"/>
    <property type="match status" value="1"/>
</dbReference>
<evidence type="ECO:0000313" key="6">
    <source>
        <dbReference type="Proteomes" id="UP000181998"/>
    </source>
</evidence>
<reference evidence="3 8" key="3">
    <citation type="submission" date="2018-04" db="EMBL/GenBank/DDBJ databases">
        <title>Active sludge and wastewater microbial communities from Klosterneuburg, Austria.</title>
        <authorList>
            <person name="Wagner M."/>
        </authorList>
    </citation>
    <scope>NUCLEOTIDE SEQUENCE [LARGE SCALE GENOMIC DNA]</scope>
    <source>
        <strain evidence="3 8">Nm4</strain>
    </source>
</reference>
<comment type="similarity">
    <text evidence="1 2">Belongs to the ArsC family.</text>
</comment>
<protein>
    <submittedName>
        <fullName evidence="3">Arsenate reductase</fullName>
    </submittedName>
</protein>
<dbReference type="EMBL" id="QAOL01000024">
    <property type="protein sequence ID" value="PTQ83231.1"/>
    <property type="molecule type" value="Genomic_DNA"/>
</dbReference>